<dbReference type="InterPro" id="IPR053041">
    <property type="entry name" value="Transglut-like_Superfamily_Mod"/>
</dbReference>
<evidence type="ECO:0000313" key="3">
    <source>
        <dbReference type="EMBL" id="KAH3787770.1"/>
    </source>
</evidence>
<comment type="caution">
    <text evidence="3">The sequence shown here is derived from an EMBL/GenBank/DDBJ whole genome shotgun (WGS) entry which is preliminary data.</text>
</comment>
<dbReference type="Proteomes" id="UP000828390">
    <property type="component" value="Unassembled WGS sequence"/>
</dbReference>
<dbReference type="PANTHER" id="PTHR47020:SF1">
    <property type="entry name" value="HILLARIN"/>
    <property type="match status" value="1"/>
</dbReference>
<dbReference type="AlphaFoldDB" id="A0A9D4F150"/>
<feature type="compositionally biased region" description="Pro residues" evidence="1">
    <location>
        <begin position="18"/>
        <end position="40"/>
    </location>
</feature>
<organism evidence="3 4">
    <name type="scientific">Dreissena polymorpha</name>
    <name type="common">Zebra mussel</name>
    <name type="synonym">Mytilus polymorpha</name>
    <dbReference type="NCBI Taxonomy" id="45954"/>
    <lineage>
        <taxon>Eukaryota</taxon>
        <taxon>Metazoa</taxon>
        <taxon>Spiralia</taxon>
        <taxon>Lophotrochozoa</taxon>
        <taxon>Mollusca</taxon>
        <taxon>Bivalvia</taxon>
        <taxon>Autobranchia</taxon>
        <taxon>Heteroconchia</taxon>
        <taxon>Euheterodonta</taxon>
        <taxon>Imparidentia</taxon>
        <taxon>Neoheterodontei</taxon>
        <taxon>Myida</taxon>
        <taxon>Dreissenoidea</taxon>
        <taxon>Dreissenidae</taxon>
        <taxon>Dreissena</taxon>
    </lineage>
</organism>
<gene>
    <name evidence="3" type="ORF">DPMN_165899</name>
</gene>
<dbReference type="Pfam" id="PF23265">
    <property type="entry name" value="Ig-like_KY"/>
    <property type="match status" value="1"/>
</dbReference>
<name>A0A9D4F150_DREPO</name>
<evidence type="ECO:0000313" key="4">
    <source>
        <dbReference type="Proteomes" id="UP000828390"/>
    </source>
</evidence>
<protein>
    <recommendedName>
        <fullName evidence="2">KY-like immunoglobulin-like domain-containing protein</fullName>
    </recommendedName>
</protein>
<proteinExistence type="predicted"/>
<evidence type="ECO:0000256" key="1">
    <source>
        <dbReference type="SAM" id="MobiDB-lite"/>
    </source>
</evidence>
<keyword evidence="4" id="KW-1185">Reference proteome</keyword>
<feature type="domain" description="KY-like immunoglobulin-like" evidence="2">
    <location>
        <begin position="352"/>
        <end position="475"/>
    </location>
</feature>
<feature type="region of interest" description="Disordered" evidence="1">
    <location>
        <begin position="114"/>
        <end position="140"/>
    </location>
</feature>
<accession>A0A9D4F150</accession>
<dbReference type="InterPro" id="IPR056564">
    <property type="entry name" value="Ig-like_KY"/>
</dbReference>
<evidence type="ECO:0000259" key="2">
    <source>
        <dbReference type="Pfam" id="PF23265"/>
    </source>
</evidence>
<sequence>MGCGRSKVVEPLKISIPSPTPPPPTPTPSPPPPPPPPPPLPRDRVEIELDKGKDEGDVVYEVDGYPDPTPPTEETDVKLKNADNWYDDDEFNKASDDADLFDTEAGTDDVSIFSNDAVGGRPGRSVSPGQIHPKTTKRKPTLSYTGVDAHAKKAGNGVLDSFDALVKYLSDPWISDRHSKILIARSILSWMGAQRVEDTDFGEPRQDTPRGLLAYLKAGRMTYSTCYAVLCRKAGLQCVVIQGLVKAARYEPGDKSLPECNWTAFHCEYGWQLVHPYWMCRALCGHSLGGWTKVEADGMALSARQKETAGVRINTFQERYFMPKPSEFLYECFPFNTAWQLVDKDLKVRSKQEFIDLPYLLPPFHGLGLQWQSERKCVLQSQEGFCRIELKGRTTNAHLLNMQYELFRKSNNGDTESDKLFPRMVFNSRSNEHFIFDIRFPAEGTYKLVVYGGPYKSTALRLFEVLIHCKKKMPKSFNLLPLNCADIGYGPGPVSMNAGLLMPSKPNGLIAVNKNDKDIATEIKFHIRDDFVRKHKYSASIYGSGSDEDVDSPELIDGSDEIRDVGDKKESKKGHLKLTITKEYHLVILVRLPAEGEYGVTICDTIQTGSDVRAKTVCNYLVSTIAYHGTFMKANERLAKKSLLDACSEQVTGRDFKKKITNIEQNLDKCRRQGIKDSDEDVCMAETEREFLRCKDLLRDCHLRDNFHVTMRALAVMARYRNRAALRKEIKEVEELRTNQESKRDGAPTT</sequence>
<feature type="region of interest" description="Disordered" evidence="1">
    <location>
        <begin position="1"/>
        <end position="44"/>
    </location>
</feature>
<dbReference type="PANTHER" id="PTHR47020">
    <property type="entry name" value="HILLARIN"/>
    <property type="match status" value="1"/>
</dbReference>
<reference evidence="3" key="1">
    <citation type="journal article" date="2019" name="bioRxiv">
        <title>The Genome of the Zebra Mussel, Dreissena polymorpha: A Resource for Invasive Species Research.</title>
        <authorList>
            <person name="McCartney M.A."/>
            <person name="Auch B."/>
            <person name="Kono T."/>
            <person name="Mallez S."/>
            <person name="Zhang Y."/>
            <person name="Obille A."/>
            <person name="Becker A."/>
            <person name="Abrahante J.E."/>
            <person name="Garbe J."/>
            <person name="Badalamenti J.P."/>
            <person name="Herman A."/>
            <person name="Mangelson H."/>
            <person name="Liachko I."/>
            <person name="Sullivan S."/>
            <person name="Sone E.D."/>
            <person name="Koren S."/>
            <person name="Silverstein K.A.T."/>
            <person name="Beckman K.B."/>
            <person name="Gohl D.M."/>
        </authorList>
    </citation>
    <scope>NUCLEOTIDE SEQUENCE</scope>
    <source>
        <strain evidence="3">Duluth1</strain>
        <tissue evidence="3">Whole animal</tissue>
    </source>
</reference>
<reference evidence="3" key="2">
    <citation type="submission" date="2020-11" db="EMBL/GenBank/DDBJ databases">
        <authorList>
            <person name="McCartney M.A."/>
            <person name="Auch B."/>
            <person name="Kono T."/>
            <person name="Mallez S."/>
            <person name="Becker A."/>
            <person name="Gohl D.M."/>
            <person name="Silverstein K.A.T."/>
            <person name="Koren S."/>
            <person name="Bechman K.B."/>
            <person name="Herman A."/>
            <person name="Abrahante J.E."/>
            <person name="Garbe J."/>
        </authorList>
    </citation>
    <scope>NUCLEOTIDE SEQUENCE</scope>
    <source>
        <strain evidence="3">Duluth1</strain>
        <tissue evidence="3">Whole animal</tissue>
    </source>
</reference>
<dbReference type="OrthoDB" id="6159882at2759"/>
<dbReference type="EMBL" id="JAIWYP010000008">
    <property type="protein sequence ID" value="KAH3787770.1"/>
    <property type="molecule type" value="Genomic_DNA"/>
</dbReference>